<feature type="transmembrane region" description="Helical" evidence="9">
    <location>
        <begin position="44"/>
        <end position="65"/>
    </location>
</feature>
<dbReference type="CDD" id="cd00637">
    <property type="entry name" value="7tm_classA_rhodopsin-like"/>
    <property type="match status" value="1"/>
</dbReference>
<evidence type="ECO:0000256" key="4">
    <source>
        <dbReference type="ARBA" id="ARBA00022989"/>
    </source>
</evidence>
<keyword evidence="4 9" id="KW-1133">Transmembrane helix</keyword>
<evidence type="ECO:0000256" key="1">
    <source>
        <dbReference type="ARBA" id="ARBA00004651"/>
    </source>
</evidence>
<feature type="transmembrane region" description="Helical" evidence="9">
    <location>
        <begin position="259"/>
        <end position="280"/>
    </location>
</feature>
<dbReference type="EnsemblMetazoa" id="CLYHEMT021141.1">
    <property type="protein sequence ID" value="CLYHEMP021141.1"/>
    <property type="gene ID" value="CLYHEMG021141"/>
</dbReference>
<dbReference type="Proteomes" id="UP000594262">
    <property type="component" value="Unplaced"/>
</dbReference>
<feature type="transmembrane region" description="Helical" evidence="9">
    <location>
        <begin position="85"/>
        <end position="103"/>
    </location>
</feature>
<dbReference type="PROSITE" id="PS50262">
    <property type="entry name" value="G_PROTEIN_RECEP_F1_2"/>
    <property type="match status" value="1"/>
</dbReference>
<keyword evidence="6 9" id="KW-0472">Membrane</keyword>
<dbReference type="InterPro" id="IPR017452">
    <property type="entry name" value="GPCR_Rhodpsn_7TM"/>
</dbReference>
<dbReference type="SUPFAM" id="SSF81321">
    <property type="entry name" value="Family A G protein-coupled receptor-like"/>
    <property type="match status" value="1"/>
</dbReference>
<dbReference type="GO" id="GO:0004930">
    <property type="term" value="F:G protein-coupled receptor activity"/>
    <property type="evidence" value="ECO:0007669"/>
    <property type="project" value="UniProtKB-KW"/>
</dbReference>
<dbReference type="AlphaFoldDB" id="A0A7M5XED4"/>
<feature type="transmembrane region" description="Helical" evidence="9">
    <location>
        <begin position="167"/>
        <end position="190"/>
    </location>
</feature>
<evidence type="ECO:0000313" key="12">
    <source>
        <dbReference type="Proteomes" id="UP000594262"/>
    </source>
</evidence>
<feature type="domain" description="G-protein coupled receptors family 1 profile" evidence="10">
    <location>
        <begin position="22"/>
        <end position="320"/>
    </location>
</feature>
<evidence type="ECO:0000256" key="5">
    <source>
        <dbReference type="ARBA" id="ARBA00023040"/>
    </source>
</evidence>
<proteinExistence type="predicted"/>
<evidence type="ECO:0000256" key="8">
    <source>
        <dbReference type="ARBA" id="ARBA00023224"/>
    </source>
</evidence>
<evidence type="ECO:0000313" key="11">
    <source>
        <dbReference type="EnsemblMetazoa" id="CLYHEMP021141.1"/>
    </source>
</evidence>
<keyword evidence="12" id="KW-1185">Reference proteome</keyword>
<dbReference type="Gene3D" id="1.20.1070.10">
    <property type="entry name" value="Rhodopsin 7-helix transmembrane proteins"/>
    <property type="match status" value="1"/>
</dbReference>
<dbReference type="GO" id="GO:0005886">
    <property type="term" value="C:plasma membrane"/>
    <property type="evidence" value="ECO:0007669"/>
    <property type="project" value="UniProtKB-SubCell"/>
</dbReference>
<organism evidence="11 12">
    <name type="scientific">Clytia hemisphaerica</name>
    <dbReference type="NCBI Taxonomy" id="252671"/>
    <lineage>
        <taxon>Eukaryota</taxon>
        <taxon>Metazoa</taxon>
        <taxon>Cnidaria</taxon>
        <taxon>Hydrozoa</taxon>
        <taxon>Hydroidolina</taxon>
        <taxon>Leptothecata</taxon>
        <taxon>Obeliida</taxon>
        <taxon>Clytiidae</taxon>
        <taxon>Clytia</taxon>
    </lineage>
</organism>
<keyword evidence="3 9" id="KW-0812">Transmembrane</keyword>
<feature type="transmembrane region" description="Helical" evidence="9">
    <location>
        <begin position="124"/>
        <end position="147"/>
    </location>
</feature>
<evidence type="ECO:0000256" key="7">
    <source>
        <dbReference type="ARBA" id="ARBA00023170"/>
    </source>
</evidence>
<protein>
    <recommendedName>
        <fullName evidence="10">G-protein coupled receptors family 1 profile domain-containing protein</fullName>
    </recommendedName>
</protein>
<dbReference type="Pfam" id="PF00001">
    <property type="entry name" value="7tm_1"/>
    <property type="match status" value="1"/>
</dbReference>
<name>A0A7M5XED4_9CNID</name>
<evidence type="ECO:0000256" key="3">
    <source>
        <dbReference type="ARBA" id="ARBA00022692"/>
    </source>
</evidence>
<comment type="subcellular location">
    <subcellularLocation>
        <location evidence="1">Cell membrane</location>
        <topology evidence="1">Multi-pass membrane protein</topology>
    </subcellularLocation>
</comment>
<evidence type="ECO:0000256" key="6">
    <source>
        <dbReference type="ARBA" id="ARBA00023136"/>
    </source>
</evidence>
<dbReference type="InterPro" id="IPR000276">
    <property type="entry name" value="GPCR_Rhodpsn"/>
</dbReference>
<keyword evidence="7" id="KW-0675">Receptor</keyword>
<dbReference type="PANTHER" id="PTHR24248">
    <property type="entry name" value="ADRENERGIC RECEPTOR-RELATED G-PROTEIN COUPLED RECEPTOR"/>
    <property type="match status" value="1"/>
</dbReference>
<accession>A0A7M5XED4</accession>
<evidence type="ECO:0000256" key="2">
    <source>
        <dbReference type="ARBA" id="ARBA00022475"/>
    </source>
</evidence>
<dbReference type="OrthoDB" id="10011551at2759"/>
<feature type="transmembrane region" description="Helical" evidence="9">
    <location>
        <begin position="6"/>
        <end position="32"/>
    </location>
</feature>
<dbReference type="PRINTS" id="PR00237">
    <property type="entry name" value="GPCRRHODOPSN"/>
</dbReference>
<sequence>MHLEQYIQVLTYTILAGIIVLINFISLIIIFWSKTLMSKPSTVLLINLIGTHLLQGMVVMPIYALRKSKQYPADSYPIVCDCWRFSYMLTFYGTCINVLLIGLDRFIATKYFIKYSGQHYKHHHFLSMVSLAWTYVLLLCLIPFIPINRGETPNHPFYCHYIQPPEWTSFMLIFNTVLPYLSVILIYVYISKQIGNSTKVAYKNGKTNNNNNNSNNKNLQIEENVRDKRFDSKDSSCAIIIESIPKSKKSWQYKKVTKLTFRIIFIYGATWAPSIIYYSITTMKPSTFSQAYYVSQLEMILTFTIKYITFFNAAAAPILYCYNHTEFKKEAKRFFITLKKKCCGASTKRYNVSIRR</sequence>
<reference evidence="11" key="1">
    <citation type="submission" date="2021-01" db="UniProtKB">
        <authorList>
            <consortium name="EnsemblMetazoa"/>
        </authorList>
    </citation>
    <scope>IDENTIFICATION</scope>
</reference>
<keyword evidence="8" id="KW-0807">Transducer</keyword>
<feature type="transmembrane region" description="Helical" evidence="9">
    <location>
        <begin position="300"/>
        <end position="322"/>
    </location>
</feature>
<keyword evidence="2" id="KW-1003">Cell membrane</keyword>
<keyword evidence="5" id="KW-0297">G-protein coupled receptor</keyword>
<evidence type="ECO:0000259" key="10">
    <source>
        <dbReference type="PROSITE" id="PS50262"/>
    </source>
</evidence>
<evidence type="ECO:0000256" key="9">
    <source>
        <dbReference type="SAM" id="Phobius"/>
    </source>
</evidence>